<dbReference type="Gene3D" id="3.40.50.2000">
    <property type="entry name" value="Glycogen Phosphorylase B"/>
    <property type="match status" value="1"/>
</dbReference>
<organism evidence="2 3">
    <name type="scientific">Candidatus Roizmanbacteria bacterium CG_4_10_14_0_2_um_filter_39_13</name>
    <dbReference type="NCBI Taxonomy" id="1974825"/>
    <lineage>
        <taxon>Bacteria</taxon>
        <taxon>Candidatus Roizmaniibacteriota</taxon>
    </lineage>
</organism>
<reference evidence="3" key="1">
    <citation type="submission" date="2017-09" db="EMBL/GenBank/DDBJ databases">
        <title>Depth-based differentiation of microbial function through sediment-hosted aquifers and enrichment of novel symbionts in the deep terrestrial subsurface.</title>
        <authorList>
            <person name="Probst A.J."/>
            <person name="Ladd B."/>
            <person name="Jarett J.K."/>
            <person name="Geller-Mcgrath D.E."/>
            <person name="Sieber C.M.K."/>
            <person name="Emerson J.B."/>
            <person name="Anantharaman K."/>
            <person name="Thomas B.C."/>
            <person name="Malmstrom R."/>
            <person name="Stieglmeier M."/>
            <person name="Klingl A."/>
            <person name="Woyke T."/>
            <person name="Ryan C.M."/>
            <person name="Banfield J.F."/>
        </authorList>
    </citation>
    <scope>NUCLEOTIDE SEQUENCE [LARGE SCALE GENOMIC DNA]</scope>
</reference>
<keyword evidence="1" id="KW-1133">Transmembrane helix</keyword>
<dbReference type="SUPFAM" id="SSF53756">
    <property type="entry name" value="UDP-Glycosyltransferase/glycogen phosphorylase"/>
    <property type="match status" value="1"/>
</dbReference>
<evidence type="ECO:0000256" key="1">
    <source>
        <dbReference type="SAM" id="Phobius"/>
    </source>
</evidence>
<feature type="transmembrane region" description="Helical" evidence="1">
    <location>
        <begin position="134"/>
        <end position="152"/>
    </location>
</feature>
<dbReference type="AlphaFoldDB" id="A0A2M7U111"/>
<keyword evidence="1" id="KW-0812">Transmembrane</keyword>
<evidence type="ECO:0008006" key="4">
    <source>
        <dbReference type="Google" id="ProtNLM"/>
    </source>
</evidence>
<feature type="transmembrane region" description="Helical" evidence="1">
    <location>
        <begin position="164"/>
        <end position="186"/>
    </location>
</feature>
<proteinExistence type="predicted"/>
<dbReference type="Proteomes" id="UP000228503">
    <property type="component" value="Unassembled WGS sequence"/>
</dbReference>
<comment type="caution">
    <text evidence="2">The sequence shown here is derived from an EMBL/GenBank/DDBJ whole genome shotgun (WGS) entry which is preliminary data.</text>
</comment>
<name>A0A2M7U111_9BACT</name>
<dbReference type="EMBL" id="PFOB01000014">
    <property type="protein sequence ID" value="PIZ63764.1"/>
    <property type="molecule type" value="Genomic_DNA"/>
</dbReference>
<evidence type="ECO:0000313" key="3">
    <source>
        <dbReference type="Proteomes" id="UP000228503"/>
    </source>
</evidence>
<accession>A0A2M7U111</accession>
<gene>
    <name evidence="2" type="ORF">COY16_01105</name>
</gene>
<feature type="transmembrane region" description="Helical" evidence="1">
    <location>
        <begin position="106"/>
        <end position="128"/>
    </location>
</feature>
<keyword evidence="1" id="KW-0472">Membrane</keyword>
<evidence type="ECO:0000313" key="2">
    <source>
        <dbReference type="EMBL" id="PIZ63764.1"/>
    </source>
</evidence>
<sequence length="449" mass="50788">MIIPKRLITQYDTSETLVMISLYPKKGERYSTGVSGLASYAKNVITPMNHLTIVLADYDKKPAIYKEGKTLVVRCFQTNSPFMWLDIFRTLIQFSHAKNVLIQHDFSVYGSMIVSALIVPFLTILRLFGFTISIVLHHVVTDIFKLAGHVGLKNTFFDRMRGHVYNILFKGFYTLVGVVSTNIVVLEESLKTRLSSVILKQKITTIPHGVDTSLTTIPKKDARTVLGIKKDDYVIMFFGFVNWFKGADFFADTFSDKSHILGKKIHGIIAGGESSTMKGRTYYQTFYNSVAKTVCSSPTLSMTGYILQEDIQTYFSAADLVVFPYRNCMTASGVLSLTFSYGKPFIISQPLDEMFEAQDFKKNMKELGLSIGDLTFDLKKESCLACTENILKNGLRDKMRNLSIQMRETRDYAKTAKEYQKLLSAPKHRWVVTPNPKLAKLYSAIGMLF</sequence>
<protein>
    <recommendedName>
        <fullName evidence="4">Glycosyl transferase family 1 domain-containing protein</fullName>
    </recommendedName>
</protein>
<dbReference type="Pfam" id="PF13692">
    <property type="entry name" value="Glyco_trans_1_4"/>
    <property type="match status" value="1"/>
</dbReference>